<dbReference type="PROSITE" id="PS51820">
    <property type="entry name" value="PA14"/>
    <property type="match status" value="1"/>
</dbReference>
<dbReference type="GO" id="GO:0031222">
    <property type="term" value="P:arabinan catabolic process"/>
    <property type="evidence" value="ECO:0007669"/>
    <property type="project" value="TreeGrafter"/>
</dbReference>
<dbReference type="InterPro" id="IPR036962">
    <property type="entry name" value="Glyco_hydro_3_N_sf"/>
</dbReference>
<dbReference type="InterPro" id="IPR002772">
    <property type="entry name" value="Glyco_hydro_3_C"/>
</dbReference>
<dbReference type="GO" id="GO:0009044">
    <property type="term" value="F:xylan 1,4-beta-xylosidase activity"/>
    <property type="evidence" value="ECO:0007669"/>
    <property type="project" value="UniProtKB-EC"/>
</dbReference>
<dbReference type="SMART" id="SM00758">
    <property type="entry name" value="PA14"/>
    <property type="match status" value="1"/>
</dbReference>
<dbReference type="InterPro" id="IPR026891">
    <property type="entry name" value="Fn3-like"/>
</dbReference>
<dbReference type="InterPro" id="IPR017853">
    <property type="entry name" value="GH"/>
</dbReference>
<protein>
    <submittedName>
        <fullName evidence="5">Xylan 1 4-beta-xylosidase</fullName>
        <ecNumber evidence="5">3.2.1.37</ecNumber>
    </submittedName>
</protein>
<dbReference type="SUPFAM" id="SSF56988">
    <property type="entry name" value="Anthrax protective antigen"/>
    <property type="match status" value="1"/>
</dbReference>
<dbReference type="GO" id="GO:0045493">
    <property type="term" value="P:xylan catabolic process"/>
    <property type="evidence" value="ECO:0007669"/>
    <property type="project" value="InterPro"/>
</dbReference>
<comment type="caution">
    <text evidence="5">The sequence shown here is derived from an EMBL/GenBank/DDBJ whole genome shotgun (WGS) entry which is preliminary data.</text>
</comment>
<dbReference type="Gene3D" id="3.40.50.1700">
    <property type="entry name" value="Glycoside hydrolase family 3 C-terminal domain"/>
    <property type="match status" value="2"/>
</dbReference>
<evidence type="ECO:0000259" key="4">
    <source>
        <dbReference type="PROSITE" id="PS51820"/>
    </source>
</evidence>
<keyword evidence="2" id="KW-0732">Signal</keyword>
<dbReference type="SMART" id="SM01217">
    <property type="entry name" value="Fn3_like"/>
    <property type="match status" value="1"/>
</dbReference>
<dbReference type="PRINTS" id="PR00133">
    <property type="entry name" value="GLHYDRLASE3"/>
</dbReference>
<evidence type="ECO:0000256" key="1">
    <source>
        <dbReference type="ARBA" id="ARBA00005336"/>
    </source>
</evidence>
<comment type="similarity">
    <text evidence="1">Belongs to the glycosyl hydrolase 3 family.</text>
</comment>
<keyword evidence="3 5" id="KW-0378">Hydrolase</keyword>
<evidence type="ECO:0000256" key="2">
    <source>
        <dbReference type="ARBA" id="ARBA00022729"/>
    </source>
</evidence>
<dbReference type="InterPro" id="IPR037524">
    <property type="entry name" value="PA14/GLEYA"/>
</dbReference>
<dbReference type="SUPFAM" id="SSF52279">
    <property type="entry name" value="Beta-D-glucan exohydrolase, C-terminal domain"/>
    <property type="match status" value="1"/>
</dbReference>
<name>A0A5J4SDX5_9ZZZZ</name>
<keyword evidence="5" id="KW-0326">Glycosidase</keyword>
<dbReference type="Pfam" id="PF00933">
    <property type="entry name" value="Glyco_hydro_3"/>
    <property type="match status" value="1"/>
</dbReference>
<dbReference type="PANTHER" id="PTHR42721">
    <property type="entry name" value="SUGAR HYDROLASE-RELATED"/>
    <property type="match status" value="1"/>
</dbReference>
<dbReference type="EC" id="3.2.1.37" evidence="5"/>
<feature type="domain" description="PA14" evidence="4">
    <location>
        <begin position="465"/>
        <end position="607"/>
    </location>
</feature>
<dbReference type="PANTHER" id="PTHR42721:SF3">
    <property type="entry name" value="BETA-D-XYLOSIDASE 5-RELATED"/>
    <property type="match status" value="1"/>
</dbReference>
<dbReference type="Pfam" id="PF01915">
    <property type="entry name" value="Glyco_hydro_3_C"/>
    <property type="match status" value="1"/>
</dbReference>
<dbReference type="EMBL" id="SNRY01000260">
    <property type="protein sequence ID" value="KAA6343625.1"/>
    <property type="molecule type" value="Genomic_DNA"/>
</dbReference>
<proteinExistence type="inferred from homology"/>
<dbReference type="InterPro" id="IPR036881">
    <property type="entry name" value="Glyco_hydro_3_C_sf"/>
</dbReference>
<dbReference type="InterPro" id="IPR044993">
    <property type="entry name" value="BXL"/>
</dbReference>
<dbReference type="Pfam" id="PF14310">
    <property type="entry name" value="Fn3-like"/>
    <property type="match status" value="1"/>
</dbReference>
<reference evidence="5" key="1">
    <citation type="submission" date="2019-03" db="EMBL/GenBank/DDBJ databases">
        <title>Single cell metagenomics reveals metabolic interactions within the superorganism composed of flagellate Streblomastix strix and complex community of Bacteroidetes bacteria on its surface.</title>
        <authorList>
            <person name="Treitli S.C."/>
            <person name="Kolisko M."/>
            <person name="Husnik F."/>
            <person name="Keeling P."/>
            <person name="Hampl V."/>
        </authorList>
    </citation>
    <scope>NUCLEOTIDE SEQUENCE</scope>
    <source>
        <strain evidence="5">STM</strain>
    </source>
</reference>
<organism evidence="5">
    <name type="scientific">termite gut metagenome</name>
    <dbReference type="NCBI Taxonomy" id="433724"/>
    <lineage>
        <taxon>unclassified sequences</taxon>
        <taxon>metagenomes</taxon>
        <taxon>organismal metagenomes</taxon>
    </lineage>
</organism>
<dbReference type="Pfam" id="PF07691">
    <property type="entry name" value="PA14"/>
    <property type="match status" value="1"/>
</dbReference>
<sequence length="873" mass="97681">MKKNYFWVLASILCLSYTGCKKATTYEFPFRNPSLSSKERAADIVSRLTLEEKVSQMLNSTPAIERLGVPSYDWWNECLHGAGVECREYPVTVYPQAIGMAAGWDVDAILKMAEFTSEEGRAVYNASQAKGDYRIFHGLTFWSPNINIFRDPRWGRGQETYGEDPFLTASLGKNFVTGLQGNDKTYLKAAACAKHYAVHSGPEPQRHIFNTAVTSYDLWDTYLPAFKELVDVNVAGVMCAYNAYEGQPCCGNDKLMVDILRNDWGFTGYVTSDCGAIDDFYKNHKTHVDAPSAAADAVFHGTDVDCGREAYLGLVAAVKEGKITEAQIDVSLRRLFEIRFRLGMFDPKELVPFSKIDTTSFQDPEHKALALKMAQQSIVLLKNDGTLPFKKEGLKKVALIGPNVDRPEVQLGNYNGIPKKAYTPLDGFKAKLPGVEVISEVGCNYTDTEYTTPVELEENVTSPDGKEKGFSVEFYNNPELKNEPVYKGYTRKLYYDHRNNENNPVAPNVIFEEHSARFEGIFNSPVTGEIEFKIDYDDGYRFYVNGKAVCEDWNRETRDTYTYKLKAETGKKYKLKLEYLQHKRGSHISIEACRRFKRDIQGTVNNVKDADLIVFVGGMSPRIEGEEMNVNIPGFLKGDRTSILLPQAQTDLLKALKESGKPIVLVLMSGSTIALPWESENIGAILNAWYGGEFAGDALADVIFGDYNPSGHLPITAYASDADLPDFEDYSMANRTYKYFKGKALYPFGFGLSYTKFAYEWATQPKKEYKADGTIRCALTVKNTGNLAGDAVTQVYIKYPQNGTLLPLKELRSFERKSIPQGKSYKMNVAIPVGQLAKWDENAGKQVVPTGTYSIYAGSHSEDEAVIATFDIK</sequence>
<dbReference type="InterPro" id="IPR001764">
    <property type="entry name" value="Glyco_hydro_3_N"/>
</dbReference>
<dbReference type="InterPro" id="IPR011658">
    <property type="entry name" value="PA14_dom"/>
</dbReference>
<dbReference type="InterPro" id="IPR013783">
    <property type="entry name" value="Ig-like_fold"/>
</dbReference>
<dbReference type="AlphaFoldDB" id="A0A5J4SDX5"/>
<dbReference type="SUPFAM" id="SSF51445">
    <property type="entry name" value="(Trans)glycosidases"/>
    <property type="match status" value="1"/>
</dbReference>
<evidence type="ECO:0000256" key="3">
    <source>
        <dbReference type="ARBA" id="ARBA00022801"/>
    </source>
</evidence>
<gene>
    <name evidence="5" type="ORF">EZS27_008692</name>
</gene>
<dbReference type="Gene3D" id="3.20.20.300">
    <property type="entry name" value="Glycoside hydrolase, family 3, N-terminal domain"/>
    <property type="match status" value="1"/>
</dbReference>
<accession>A0A5J4SDX5</accession>
<dbReference type="GO" id="GO:0046556">
    <property type="term" value="F:alpha-L-arabinofuranosidase activity"/>
    <property type="evidence" value="ECO:0007669"/>
    <property type="project" value="TreeGrafter"/>
</dbReference>
<dbReference type="Gene3D" id="2.60.40.10">
    <property type="entry name" value="Immunoglobulins"/>
    <property type="match status" value="1"/>
</dbReference>
<evidence type="ECO:0000313" key="5">
    <source>
        <dbReference type="EMBL" id="KAA6343625.1"/>
    </source>
</evidence>